<evidence type="ECO:0000313" key="7">
    <source>
        <dbReference type="Proteomes" id="UP001253595"/>
    </source>
</evidence>
<keyword evidence="3" id="KW-0520">NAD</keyword>
<keyword evidence="4 6" id="KW-0456">Lyase</keyword>
<evidence type="ECO:0000256" key="4">
    <source>
        <dbReference type="ARBA" id="ARBA00023239"/>
    </source>
</evidence>
<accession>A0ABU1V0U7</accession>
<dbReference type="RefSeq" id="WP_310073923.1">
    <property type="nucleotide sequence ID" value="NZ_JAVDVX010000005.1"/>
</dbReference>
<dbReference type="InterPro" id="IPR001509">
    <property type="entry name" value="Epimerase_deHydtase"/>
</dbReference>
<dbReference type="PANTHER" id="PTHR43078">
    <property type="entry name" value="UDP-GLUCURONIC ACID DECARBOXYLASE-RELATED"/>
    <property type="match status" value="1"/>
</dbReference>
<dbReference type="PANTHER" id="PTHR43078:SF6">
    <property type="entry name" value="UDP-GLUCURONIC ACID DECARBOXYLASE 1"/>
    <property type="match status" value="1"/>
</dbReference>
<dbReference type="Gene3D" id="3.40.50.720">
    <property type="entry name" value="NAD(P)-binding Rossmann-like Domain"/>
    <property type="match status" value="1"/>
</dbReference>
<evidence type="ECO:0000256" key="2">
    <source>
        <dbReference type="ARBA" id="ARBA00022793"/>
    </source>
</evidence>
<reference evidence="6 7" key="1">
    <citation type="submission" date="2023-07" db="EMBL/GenBank/DDBJ databases">
        <title>Sorghum-associated microbial communities from plants grown in Nebraska, USA.</title>
        <authorList>
            <person name="Schachtman D."/>
        </authorList>
    </citation>
    <scope>NUCLEOTIDE SEQUENCE [LARGE SCALE GENOMIC DNA]</scope>
    <source>
        <strain evidence="6 7">BE190</strain>
    </source>
</reference>
<dbReference type="InterPro" id="IPR044516">
    <property type="entry name" value="UXS-like"/>
</dbReference>
<dbReference type="InterPro" id="IPR036291">
    <property type="entry name" value="NAD(P)-bd_dom_sf"/>
</dbReference>
<comment type="caution">
    <text evidence="6">The sequence shown here is derived from an EMBL/GenBank/DDBJ whole genome shotgun (WGS) entry which is preliminary data.</text>
</comment>
<keyword evidence="2" id="KW-0210">Decarboxylase</keyword>
<evidence type="ECO:0000259" key="5">
    <source>
        <dbReference type="Pfam" id="PF01370"/>
    </source>
</evidence>
<organism evidence="6 7">
    <name type="scientific">Cellvibrio fibrivorans</name>
    <dbReference type="NCBI Taxonomy" id="126350"/>
    <lineage>
        <taxon>Bacteria</taxon>
        <taxon>Pseudomonadati</taxon>
        <taxon>Pseudomonadota</taxon>
        <taxon>Gammaproteobacteria</taxon>
        <taxon>Cellvibrionales</taxon>
        <taxon>Cellvibrionaceae</taxon>
        <taxon>Cellvibrio</taxon>
    </lineage>
</organism>
<feature type="domain" description="NAD-dependent epimerase/dehydratase" evidence="5">
    <location>
        <begin position="42"/>
        <end position="285"/>
    </location>
</feature>
<dbReference type="GO" id="GO:0008460">
    <property type="term" value="F:dTDP-glucose 4,6-dehydratase activity"/>
    <property type="evidence" value="ECO:0007669"/>
    <property type="project" value="UniProtKB-EC"/>
</dbReference>
<proteinExistence type="predicted"/>
<sequence length="365" mass="40022">MNQDSTNHTLTSYQPGVALDDLQLIVTQTPTEVWAALRNQRIFITGGTGFVGCWLLEALLWANAQLDLNLHLSVLSRDPAAFTIKAPHLATHKIVTLIQGDVTALDKIHEPFDSVIHAATDVVKTGDNPIATFDNIVQGTRATLALAQRAGARRYLLTSSGAVYGRQPTAISHIAENYSGAPDSLDINNAYGQGKRVSEWLAHNFAQQYNIQVKVARCFALLGPYLPLDAHFAAGNFIRDGLDNRTIAINGDGTSSRSYLYAADMTVWLLTMLINGRSQQNYNLGSAQAISIKTLAETISDIIYGENRVTIAQQPVTNGPIQQYVPDVSKAHQELELAQYTDLLSAIHKTIAWEKRRRLSAAHNH</sequence>
<dbReference type="EMBL" id="JAVDVX010000005">
    <property type="protein sequence ID" value="MDR7091067.1"/>
    <property type="molecule type" value="Genomic_DNA"/>
</dbReference>
<dbReference type="Proteomes" id="UP001253595">
    <property type="component" value="Unassembled WGS sequence"/>
</dbReference>
<name>A0ABU1V0U7_9GAMM</name>
<evidence type="ECO:0000256" key="1">
    <source>
        <dbReference type="ARBA" id="ARBA00001911"/>
    </source>
</evidence>
<keyword evidence="7" id="KW-1185">Reference proteome</keyword>
<evidence type="ECO:0000313" key="6">
    <source>
        <dbReference type="EMBL" id="MDR7091067.1"/>
    </source>
</evidence>
<gene>
    <name evidence="6" type="ORF">J2X05_003093</name>
</gene>
<dbReference type="EC" id="4.2.1.46" evidence="6"/>
<protein>
    <submittedName>
        <fullName evidence="6">dTDP-glucose 4,6-dehydratase</fullName>
        <ecNumber evidence="6">4.2.1.46</ecNumber>
    </submittedName>
</protein>
<comment type="cofactor">
    <cofactor evidence="1">
        <name>NAD(+)</name>
        <dbReference type="ChEBI" id="CHEBI:57540"/>
    </cofactor>
</comment>
<dbReference type="SUPFAM" id="SSF51735">
    <property type="entry name" value="NAD(P)-binding Rossmann-fold domains"/>
    <property type="match status" value="1"/>
</dbReference>
<evidence type="ECO:0000256" key="3">
    <source>
        <dbReference type="ARBA" id="ARBA00023027"/>
    </source>
</evidence>
<dbReference type="Pfam" id="PF01370">
    <property type="entry name" value="Epimerase"/>
    <property type="match status" value="1"/>
</dbReference>